<protein>
    <recommendedName>
        <fullName evidence="8">C2H2-type domain-containing protein</fullName>
    </recommendedName>
</protein>
<sequence length="117" mass="12681">MFGADIAFFTGLLLCEGWLATGLWGGRGRNWGRGEGGESGSGGAPATHACPKCGRCYTLRSNLSRHMRLECGVERRYSCTFCHKRFSHAHHLRSHERSIHAHAAATPTPAPTATQSS</sequence>
<keyword evidence="4" id="KW-0862">Zinc</keyword>
<keyword evidence="1" id="KW-0479">Metal-binding</keyword>
<evidence type="ECO:0000256" key="1">
    <source>
        <dbReference type="ARBA" id="ARBA00022723"/>
    </source>
</evidence>
<dbReference type="FunFam" id="3.30.160.60:FF:000446">
    <property type="entry name" value="Zinc finger protein"/>
    <property type="match status" value="1"/>
</dbReference>
<dbReference type="GO" id="GO:0008270">
    <property type="term" value="F:zinc ion binding"/>
    <property type="evidence" value="ECO:0007669"/>
    <property type="project" value="UniProtKB-KW"/>
</dbReference>
<gene>
    <name evidence="9" type="ORF">Pmani_037788</name>
</gene>
<keyword evidence="7" id="KW-0732">Signal</keyword>
<evidence type="ECO:0000256" key="5">
    <source>
        <dbReference type="PROSITE-ProRule" id="PRU00042"/>
    </source>
</evidence>
<keyword evidence="3 5" id="KW-0863">Zinc-finger</keyword>
<dbReference type="SMART" id="SM00355">
    <property type="entry name" value="ZnF_C2H2"/>
    <property type="match status" value="2"/>
</dbReference>
<feature type="domain" description="C2H2-type" evidence="8">
    <location>
        <begin position="77"/>
        <end position="107"/>
    </location>
</feature>
<keyword evidence="10" id="KW-1185">Reference proteome</keyword>
<feature type="region of interest" description="Disordered" evidence="6">
    <location>
        <begin position="97"/>
        <end position="117"/>
    </location>
</feature>
<dbReference type="GO" id="GO:0005634">
    <property type="term" value="C:nucleus"/>
    <property type="evidence" value="ECO:0007669"/>
    <property type="project" value="TreeGrafter"/>
</dbReference>
<reference evidence="9" key="1">
    <citation type="submission" date="2023-11" db="EMBL/GenBank/DDBJ databases">
        <title>Genome assemblies of two species of porcelain crab, Petrolisthes cinctipes and Petrolisthes manimaculis (Anomura: Porcellanidae).</title>
        <authorList>
            <person name="Angst P."/>
        </authorList>
    </citation>
    <scope>NUCLEOTIDE SEQUENCE</scope>
    <source>
        <strain evidence="9">PB745_02</strain>
        <tissue evidence="9">Gill</tissue>
    </source>
</reference>
<dbReference type="PROSITE" id="PS00028">
    <property type="entry name" value="ZINC_FINGER_C2H2_1"/>
    <property type="match status" value="1"/>
</dbReference>
<dbReference type="AlphaFoldDB" id="A0AAE1NG39"/>
<dbReference type="Gene3D" id="3.30.160.60">
    <property type="entry name" value="Classic Zinc Finger"/>
    <property type="match status" value="2"/>
</dbReference>
<evidence type="ECO:0000256" key="7">
    <source>
        <dbReference type="SAM" id="SignalP"/>
    </source>
</evidence>
<evidence type="ECO:0000313" key="10">
    <source>
        <dbReference type="Proteomes" id="UP001292094"/>
    </source>
</evidence>
<dbReference type="Proteomes" id="UP001292094">
    <property type="component" value="Unassembled WGS sequence"/>
</dbReference>
<evidence type="ECO:0000256" key="6">
    <source>
        <dbReference type="SAM" id="MobiDB-lite"/>
    </source>
</evidence>
<dbReference type="SUPFAM" id="SSF57667">
    <property type="entry name" value="beta-beta-alpha zinc fingers"/>
    <property type="match status" value="1"/>
</dbReference>
<comment type="caution">
    <text evidence="9">The sequence shown here is derived from an EMBL/GenBank/DDBJ whole genome shotgun (WGS) entry which is preliminary data.</text>
</comment>
<dbReference type="GO" id="GO:0043565">
    <property type="term" value="F:sequence-specific DNA binding"/>
    <property type="evidence" value="ECO:0007669"/>
    <property type="project" value="TreeGrafter"/>
</dbReference>
<accession>A0AAE1NG39</accession>
<feature type="domain" description="C2H2-type" evidence="8">
    <location>
        <begin position="48"/>
        <end position="75"/>
    </location>
</feature>
<dbReference type="PANTHER" id="PTHR24408:SF34">
    <property type="entry name" value="ZINC FINGER PROTEIN 672-RELATED"/>
    <property type="match status" value="1"/>
</dbReference>
<keyword evidence="2" id="KW-0677">Repeat</keyword>
<feature type="chain" id="PRO_5042292992" description="C2H2-type domain-containing protein" evidence="7">
    <location>
        <begin position="29"/>
        <end position="117"/>
    </location>
</feature>
<dbReference type="PROSITE" id="PS50157">
    <property type="entry name" value="ZINC_FINGER_C2H2_2"/>
    <property type="match status" value="2"/>
</dbReference>
<feature type="compositionally biased region" description="Low complexity" evidence="6">
    <location>
        <begin position="101"/>
        <end position="117"/>
    </location>
</feature>
<evidence type="ECO:0000313" key="9">
    <source>
        <dbReference type="EMBL" id="KAK4289228.1"/>
    </source>
</evidence>
<evidence type="ECO:0000256" key="3">
    <source>
        <dbReference type="ARBA" id="ARBA00022771"/>
    </source>
</evidence>
<dbReference type="InterPro" id="IPR013087">
    <property type="entry name" value="Znf_C2H2_type"/>
</dbReference>
<dbReference type="Pfam" id="PF00096">
    <property type="entry name" value="zf-C2H2"/>
    <property type="match status" value="2"/>
</dbReference>
<name>A0AAE1NG39_9EUCA</name>
<dbReference type="InterPro" id="IPR036236">
    <property type="entry name" value="Znf_C2H2_sf"/>
</dbReference>
<evidence type="ECO:0000259" key="8">
    <source>
        <dbReference type="PROSITE" id="PS50157"/>
    </source>
</evidence>
<dbReference type="EMBL" id="JAWZYT010005931">
    <property type="protein sequence ID" value="KAK4289228.1"/>
    <property type="molecule type" value="Genomic_DNA"/>
</dbReference>
<organism evidence="9 10">
    <name type="scientific">Petrolisthes manimaculis</name>
    <dbReference type="NCBI Taxonomy" id="1843537"/>
    <lineage>
        <taxon>Eukaryota</taxon>
        <taxon>Metazoa</taxon>
        <taxon>Ecdysozoa</taxon>
        <taxon>Arthropoda</taxon>
        <taxon>Crustacea</taxon>
        <taxon>Multicrustacea</taxon>
        <taxon>Malacostraca</taxon>
        <taxon>Eumalacostraca</taxon>
        <taxon>Eucarida</taxon>
        <taxon>Decapoda</taxon>
        <taxon>Pleocyemata</taxon>
        <taxon>Anomura</taxon>
        <taxon>Galatheoidea</taxon>
        <taxon>Porcellanidae</taxon>
        <taxon>Petrolisthes</taxon>
    </lineage>
</organism>
<dbReference type="PANTHER" id="PTHR24408">
    <property type="entry name" value="ZINC FINGER PROTEIN"/>
    <property type="match status" value="1"/>
</dbReference>
<feature type="signal peptide" evidence="7">
    <location>
        <begin position="1"/>
        <end position="28"/>
    </location>
</feature>
<evidence type="ECO:0000256" key="4">
    <source>
        <dbReference type="ARBA" id="ARBA00022833"/>
    </source>
</evidence>
<evidence type="ECO:0000256" key="2">
    <source>
        <dbReference type="ARBA" id="ARBA00022737"/>
    </source>
</evidence>
<dbReference type="GO" id="GO:0000981">
    <property type="term" value="F:DNA-binding transcription factor activity, RNA polymerase II-specific"/>
    <property type="evidence" value="ECO:0007669"/>
    <property type="project" value="TreeGrafter"/>
</dbReference>
<proteinExistence type="predicted"/>